<dbReference type="AlphaFoldDB" id="A0A0J6VU94"/>
<dbReference type="EMBL" id="JYNU01000027">
    <property type="protein sequence ID" value="KMO73027.1"/>
    <property type="molecule type" value="Genomic_DNA"/>
</dbReference>
<organism evidence="1 2">
    <name type="scientific">Mycolicibacterium obuense</name>
    <dbReference type="NCBI Taxonomy" id="1807"/>
    <lineage>
        <taxon>Bacteria</taxon>
        <taxon>Bacillati</taxon>
        <taxon>Actinomycetota</taxon>
        <taxon>Actinomycetes</taxon>
        <taxon>Mycobacteriales</taxon>
        <taxon>Mycobacteriaceae</taxon>
        <taxon>Mycolicibacterium</taxon>
    </lineage>
</organism>
<evidence type="ECO:0000313" key="1">
    <source>
        <dbReference type="EMBL" id="KMO73027.1"/>
    </source>
</evidence>
<protein>
    <submittedName>
        <fullName evidence="1">Uncharacterized protein</fullName>
    </submittedName>
</protein>
<dbReference type="Proteomes" id="UP000036313">
    <property type="component" value="Unassembled WGS sequence"/>
</dbReference>
<evidence type="ECO:0000313" key="2">
    <source>
        <dbReference type="Proteomes" id="UP000036313"/>
    </source>
</evidence>
<comment type="caution">
    <text evidence="1">The sequence shown here is derived from an EMBL/GenBank/DDBJ whole genome shotgun (WGS) entry which is preliminary data.</text>
</comment>
<accession>A0A0J6VU94</accession>
<reference evidence="1 2" key="1">
    <citation type="journal article" date="2015" name="Genome Biol. Evol.">
        <title>Characterization of Three Mycobacterium spp. with Potential Use in Bioremediation by Genome Sequencing and Comparative Genomics.</title>
        <authorList>
            <person name="Das S."/>
            <person name="Pettersson B.M."/>
            <person name="Behra P.R."/>
            <person name="Ramesh M."/>
            <person name="Dasgupta S."/>
            <person name="Bhattacharya A."/>
            <person name="Kirsebom L.A."/>
        </authorList>
    </citation>
    <scope>NUCLEOTIDE SEQUENCE [LARGE SCALE GENOMIC DNA]</scope>
    <source>
        <strain evidence="1 2">DSM 44075</strain>
    </source>
</reference>
<dbReference type="PATRIC" id="fig|1807.14.peg.3920"/>
<sequence>MRAVLTLPISPELDVVELREALAPTTWLPSADPDEPWMKARVDALVQEFPESLRVQLQQAGVIYIQVGLTVEGLVSLERHGAVMIRLVHDDNTYRQAAILEVQRTRTIIDFAGRHVYAPSLSSGTG</sequence>
<name>A0A0J6VU94_9MYCO</name>
<proteinExistence type="predicted"/>
<gene>
    <name evidence="1" type="ORF">MOBUDSM44075_03895</name>
</gene>